<dbReference type="Proteomes" id="UP000629371">
    <property type="component" value="Unassembled WGS sequence"/>
</dbReference>
<dbReference type="EMBL" id="JAERRI010000007">
    <property type="protein sequence ID" value="MBL1090757.1"/>
    <property type="molecule type" value="Genomic_DNA"/>
</dbReference>
<name>A0ABS1MSN5_9ACTN</name>
<protein>
    <recommendedName>
        <fullName evidence="3">ABM domain-containing protein</fullName>
    </recommendedName>
</protein>
<dbReference type="RefSeq" id="WP_201804475.1">
    <property type="nucleotide sequence ID" value="NZ_JAERRI010000007.1"/>
</dbReference>
<evidence type="ECO:0008006" key="3">
    <source>
        <dbReference type="Google" id="ProtNLM"/>
    </source>
</evidence>
<evidence type="ECO:0000313" key="1">
    <source>
        <dbReference type="EMBL" id="MBL1090757.1"/>
    </source>
</evidence>
<sequence>MYAAVRRYEGVTDPGEAARLVKEEFVPLMRQIPGFVAYYWIDAGNGVMVSTSIFRDQAGADQSVSKAADFVRDNLVTLLPNPPQVSAGEVVASAS</sequence>
<gene>
    <name evidence="1" type="ORF">JK360_15345</name>
</gene>
<organism evidence="1 2">
    <name type="scientific">Streptomyces siderophoricus</name>
    <dbReference type="NCBI Taxonomy" id="2802281"/>
    <lineage>
        <taxon>Bacteria</taxon>
        <taxon>Bacillati</taxon>
        <taxon>Actinomycetota</taxon>
        <taxon>Actinomycetes</taxon>
        <taxon>Kitasatosporales</taxon>
        <taxon>Streptomycetaceae</taxon>
        <taxon>Streptomyces</taxon>
    </lineage>
</organism>
<keyword evidence="2" id="KW-1185">Reference proteome</keyword>
<accession>A0ABS1MSN5</accession>
<reference evidence="1 2" key="1">
    <citation type="submission" date="2021-01" db="EMBL/GenBank/DDBJ databases">
        <title>WGS of actinomycetes isolated from Thailand.</title>
        <authorList>
            <person name="Thawai C."/>
        </authorList>
    </citation>
    <scope>NUCLEOTIDE SEQUENCE [LARGE SCALE GENOMIC DNA]</scope>
    <source>
        <strain evidence="1 2">CH9-7</strain>
    </source>
</reference>
<comment type="caution">
    <text evidence="1">The sequence shown here is derived from an EMBL/GenBank/DDBJ whole genome shotgun (WGS) entry which is preliminary data.</text>
</comment>
<evidence type="ECO:0000313" key="2">
    <source>
        <dbReference type="Proteomes" id="UP000629371"/>
    </source>
</evidence>
<proteinExistence type="predicted"/>